<sequence>MGKERNQQGQSQSENVERKVVSKDNNDVVIDDNAKFSEEKLRDSSDSNELFRLSEVSKYSSITLQSIMDLMDVVSVKDDFKRVKNVLIEAVNERIQLRSLIKEGLKVCLPDANPKKLYEQDVVLAKEFKICLEIIIQKDEAVDTQRDT</sequence>
<dbReference type="EMBL" id="CM042049">
    <property type="protein sequence ID" value="KAI3746482.1"/>
    <property type="molecule type" value="Genomic_DNA"/>
</dbReference>
<name>A0ACB9DIT8_ARCLA</name>
<reference evidence="1 2" key="2">
    <citation type="journal article" date="2022" name="Mol. Ecol. Resour.">
        <title>The genomes of chicory, endive, great burdock and yacon provide insights into Asteraceae paleo-polyploidization history and plant inulin production.</title>
        <authorList>
            <person name="Fan W."/>
            <person name="Wang S."/>
            <person name="Wang H."/>
            <person name="Wang A."/>
            <person name="Jiang F."/>
            <person name="Liu H."/>
            <person name="Zhao H."/>
            <person name="Xu D."/>
            <person name="Zhang Y."/>
        </authorList>
    </citation>
    <scope>NUCLEOTIDE SEQUENCE [LARGE SCALE GENOMIC DNA]</scope>
    <source>
        <strain evidence="2">cv. Niubang</strain>
    </source>
</reference>
<evidence type="ECO:0000313" key="2">
    <source>
        <dbReference type="Proteomes" id="UP001055879"/>
    </source>
</evidence>
<dbReference type="Proteomes" id="UP001055879">
    <property type="component" value="Linkage Group LG03"/>
</dbReference>
<gene>
    <name evidence="1" type="ORF">L6452_08916</name>
</gene>
<keyword evidence="2" id="KW-1185">Reference proteome</keyword>
<comment type="caution">
    <text evidence="1">The sequence shown here is derived from an EMBL/GenBank/DDBJ whole genome shotgun (WGS) entry which is preliminary data.</text>
</comment>
<organism evidence="1 2">
    <name type="scientific">Arctium lappa</name>
    <name type="common">Greater burdock</name>
    <name type="synonym">Lappa major</name>
    <dbReference type="NCBI Taxonomy" id="4217"/>
    <lineage>
        <taxon>Eukaryota</taxon>
        <taxon>Viridiplantae</taxon>
        <taxon>Streptophyta</taxon>
        <taxon>Embryophyta</taxon>
        <taxon>Tracheophyta</taxon>
        <taxon>Spermatophyta</taxon>
        <taxon>Magnoliopsida</taxon>
        <taxon>eudicotyledons</taxon>
        <taxon>Gunneridae</taxon>
        <taxon>Pentapetalae</taxon>
        <taxon>asterids</taxon>
        <taxon>campanulids</taxon>
        <taxon>Asterales</taxon>
        <taxon>Asteraceae</taxon>
        <taxon>Carduoideae</taxon>
        <taxon>Cardueae</taxon>
        <taxon>Arctiinae</taxon>
        <taxon>Arctium</taxon>
    </lineage>
</organism>
<reference evidence="2" key="1">
    <citation type="journal article" date="2022" name="Mol. Ecol. Resour.">
        <title>The genomes of chicory, endive, great burdock and yacon provide insights into Asteraceae palaeo-polyploidization history and plant inulin production.</title>
        <authorList>
            <person name="Fan W."/>
            <person name="Wang S."/>
            <person name="Wang H."/>
            <person name="Wang A."/>
            <person name="Jiang F."/>
            <person name="Liu H."/>
            <person name="Zhao H."/>
            <person name="Xu D."/>
            <person name="Zhang Y."/>
        </authorList>
    </citation>
    <scope>NUCLEOTIDE SEQUENCE [LARGE SCALE GENOMIC DNA]</scope>
    <source>
        <strain evidence="2">cv. Niubang</strain>
    </source>
</reference>
<protein>
    <submittedName>
        <fullName evidence="1">Uncharacterized protein</fullName>
    </submittedName>
</protein>
<proteinExistence type="predicted"/>
<accession>A0ACB9DIT8</accession>
<evidence type="ECO:0000313" key="1">
    <source>
        <dbReference type="EMBL" id="KAI3746482.1"/>
    </source>
</evidence>